<dbReference type="RefSeq" id="WP_011125732.1">
    <property type="nucleotide sequence ID" value="NC_005042.1"/>
</dbReference>
<proteinExistence type="predicted"/>
<organism evidence="1 2">
    <name type="scientific">Prochlorococcus marinus (strain SARG / CCMP1375 / SS120)</name>
    <dbReference type="NCBI Taxonomy" id="167539"/>
    <lineage>
        <taxon>Bacteria</taxon>
        <taxon>Bacillati</taxon>
        <taxon>Cyanobacteriota</taxon>
        <taxon>Cyanophyceae</taxon>
        <taxon>Synechococcales</taxon>
        <taxon>Prochlorococcaceae</taxon>
        <taxon>Prochlorococcus</taxon>
    </lineage>
</organism>
<protein>
    <recommendedName>
        <fullName evidence="3">DUF2811 domain-containing protein</fullName>
    </recommendedName>
</protein>
<dbReference type="EMBL" id="AE017126">
    <property type="protein sequence ID" value="AAQ00626.1"/>
    <property type="molecule type" value="Genomic_DNA"/>
</dbReference>
<evidence type="ECO:0000313" key="2">
    <source>
        <dbReference type="Proteomes" id="UP000001420"/>
    </source>
</evidence>
<dbReference type="AlphaFoldDB" id="Q7VA83"/>
<gene>
    <name evidence="1" type="ordered locus">Pro_1582</name>
</gene>
<dbReference type="Pfam" id="PF10929">
    <property type="entry name" value="DUF2811"/>
    <property type="match status" value="1"/>
</dbReference>
<dbReference type="HOGENOM" id="CLU_171164_1_0_3"/>
<dbReference type="Proteomes" id="UP000001420">
    <property type="component" value="Chromosome"/>
</dbReference>
<dbReference type="eggNOG" id="ENOG5032YHB">
    <property type="taxonomic scope" value="Bacteria"/>
</dbReference>
<dbReference type="OrthoDB" id="515579at2"/>
<sequence>MQSNSCMSGFGRVDKMHSSKDERIVSFQSRLPISLQKAMNGFIEKHPNWDQYRIIKAALAGFLVQNNVNSRSITRLYIDNMFGANSVISK</sequence>
<dbReference type="PATRIC" id="fig|167539.5.peg.1671"/>
<dbReference type="InterPro" id="IPR021231">
    <property type="entry name" value="DUF2811"/>
</dbReference>
<evidence type="ECO:0008006" key="3">
    <source>
        <dbReference type="Google" id="ProtNLM"/>
    </source>
</evidence>
<dbReference type="STRING" id="167539.Pro_1582"/>
<name>Q7VA83_PROMA</name>
<keyword evidence="2" id="KW-1185">Reference proteome</keyword>
<accession>Q7VA83</accession>
<dbReference type="EnsemblBacteria" id="AAQ00626">
    <property type="protein sequence ID" value="AAQ00626"/>
    <property type="gene ID" value="Pro_1582"/>
</dbReference>
<dbReference type="KEGG" id="pma:Pro_1582"/>
<reference evidence="1 2" key="1">
    <citation type="journal article" date="2003" name="Proc. Natl. Acad. Sci. U.S.A.">
        <title>Genome sequence of the cyanobacterium Prochlorococcus marinus SS120, a nearly minimal oxyphototrophic genome.</title>
        <authorList>
            <person name="Dufresne A."/>
            <person name="Salanoubat M."/>
            <person name="Partensky F."/>
            <person name="Artiguenave F."/>
            <person name="Axmann I.M."/>
            <person name="Barbe V."/>
            <person name="Duprat S."/>
            <person name="Galperin M.Y."/>
            <person name="Koonin E.V."/>
            <person name="Le Gall F."/>
            <person name="Makarova K.S."/>
            <person name="Ostrowski M."/>
            <person name="Oztas S."/>
            <person name="Robert C."/>
            <person name="Rogozin I.B."/>
            <person name="Scanlan D.J."/>
            <person name="Tandeau de Marsac N."/>
            <person name="Weissenbach J."/>
            <person name="Wincker P."/>
            <person name="Wolf Y.I."/>
            <person name="Hess W.R."/>
        </authorList>
    </citation>
    <scope>NUCLEOTIDE SEQUENCE [LARGE SCALE GENOMIC DNA]</scope>
    <source>
        <strain evidence="2">SARG / CCMP1375 / SS120</strain>
    </source>
</reference>
<evidence type="ECO:0000313" key="1">
    <source>
        <dbReference type="EMBL" id="AAQ00626.1"/>
    </source>
</evidence>